<protein>
    <submittedName>
        <fullName evidence="1">Uncharacterized protein</fullName>
    </submittedName>
</protein>
<accession>A0ABX1UR05</accession>
<evidence type="ECO:0000313" key="2">
    <source>
        <dbReference type="Proteomes" id="UP000555322"/>
    </source>
</evidence>
<keyword evidence="2" id="KW-1185">Reference proteome</keyword>
<reference evidence="1 2" key="1">
    <citation type="submission" date="2020-04" db="EMBL/GenBank/DDBJ databases">
        <title>Acinetobacter Taxon 24.</title>
        <authorList>
            <person name="Nemec A."/>
            <person name="Radolfova-Krizova L."/>
            <person name="Higgins P.G."/>
            <person name="Spanelova P."/>
        </authorList>
    </citation>
    <scope>NUCLEOTIDE SEQUENCE [LARGE SCALE GENOMIC DNA]</scope>
    <source>
        <strain evidence="1 2">ANC 5084</strain>
    </source>
</reference>
<dbReference type="Proteomes" id="UP000555322">
    <property type="component" value="Unassembled WGS sequence"/>
</dbReference>
<comment type="caution">
    <text evidence="1">The sequence shown here is derived from an EMBL/GenBank/DDBJ whole genome shotgun (WGS) entry which is preliminary data.</text>
</comment>
<dbReference type="EMBL" id="JABERJ010000007">
    <property type="protein sequence ID" value="NNH25651.1"/>
    <property type="molecule type" value="Genomic_DNA"/>
</dbReference>
<dbReference type="RefSeq" id="WP_171535820.1">
    <property type="nucleotide sequence ID" value="NZ_JABERJ010000007.1"/>
</dbReference>
<evidence type="ECO:0000313" key="1">
    <source>
        <dbReference type="EMBL" id="NNH25651.1"/>
    </source>
</evidence>
<proteinExistence type="predicted"/>
<sequence length="52" mass="6345">MTPPDTTHAETDGTPWKEENGDWFWWREGWGWIQYVGPKPQSFFNRFRLVMK</sequence>
<gene>
    <name evidence="1" type="ORF">HLH15_03975</name>
</gene>
<organism evidence="1 2">
    <name type="scientific">Acinetobacter terrestris</name>
    <dbReference type="NCBI Taxonomy" id="2529843"/>
    <lineage>
        <taxon>Bacteria</taxon>
        <taxon>Pseudomonadati</taxon>
        <taxon>Pseudomonadota</taxon>
        <taxon>Gammaproteobacteria</taxon>
        <taxon>Moraxellales</taxon>
        <taxon>Moraxellaceae</taxon>
        <taxon>Acinetobacter</taxon>
        <taxon>Acinetobacter Taxon 24</taxon>
    </lineage>
</organism>
<name>A0ABX1UR05_9GAMM</name>